<gene>
    <name evidence="4" type="ORF">BDV36DRAFT_294336</name>
</gene>
<dbReference type="Pfam" id="PF00550">
    <property type="entry name" value="PP-binding"/>
    <property type="match status" value="1"/>
</dbReference>
<evidence type="ECO:0000256" key="1">
    <source>
        <dbReference type="ARBA" id="ARBA00022450"/>
    </source>
</evidence>
<dbReference type="PROSITE" id="PS00455">
    <property type="entry name" value="AMP_BINDING"/>
    <property type="match status" value="1"/>
</dbReference>
<keyword evidence="5" id="KW-1185">Reference proteome</keyword>
<dbReference type="Gene3D" id="3.40.50.12780">
    <property type="entry name" value="N-terminal domain of ligase-like"/>
    <property type="match status" value="1"/>
</dbReference>
<evidence type="ECO:0000313" key="5">
    <source>
        <dbReference type="Proteomes" id="UP000325395"/>
    </source>
</evidence>
<dbReference type="Gene3D" id="1.10.1200.10">
    <property type="entry name" value="ACP-like"/>
    <property type="match status" value="1"/>
</dbReference>
<accession>A0ABQ6WQ95</accession>
<feature type="domain" description="Carrier" evidence="3">
    <location>
        <begin position="775"/>
        <end position="858"/>
    </location>
</feature>
<dbReference type="Gene3D" id="3.40.50.720">
    <property type="entry name" value="NAD(P)-binding Rossmann-like Domain"/>
    <property type="match status" value="1"/>
</dbReference>
<dbReference type="InterPro" id="IPR010080">
    <property type="entry name" value="Thioester_reductase-like_dom"/>
</dbReference>
<dbReference type="InterPro" id="IPR042099">
    <property type="entry name" value="ANL_N_sf"/>
</dbReference>
<dbReference type="InterPro" id="IPR000192">
    <property type="entry name" value="Aminotrans_V_dom"/>
</dbReference>
<evidence type="ECO:0000313" key="4">
    <source>
        <dbReference type="EMBL" id="KAE8419284.1"/>
    </source>
</evidence>
<protein>
    <recommendedName>
        <fullName evidence="3">Carrier domain-containing protein</fullName>
    </recommendedName>
</protein>
<dbReference type="CDD" id="cd05918">
    <property type="entry name" value="A_NRPS_SidN3_like"/>
    <property type="match status" value="1"/>
</dbReference>
<dbReference type="PROSITE" id="PS50075">
    <property type="entry name" value="CARRIER"/>
    <property type="match status" value="1"/>
</dbReference>
<proteinExistence type="predicted"/>
<dbReference type="InterPro" id="IPR015424">
    <property type="entry name" value="PyrdxlP-dep_Trfase"/>
</dbReference>
<dbReference type="Gene3D" id="3.40.640.10">
    <property type="entry name" value="Type I PLP-dependent aspartate aminotransferase-like (Major domain)"/>
    <property type="match status" value="1"/>
</dbReference>
<dbReference type="InterPro" id="IPR020845">
    <property type="entry name" value="AMP-binding_CS"/>
</dbReference>
<evidence type="ECO:0000259" key="3">
    <source>
        <dbReference type="PROSITE" id="PS50075"/>
    </source>
</evidence>
<keyword evidence="2" id="KW-0597">Phosphoprotein</keyword>
<reference evidence="4 5" key="1">
    <citation type="submission" date="2019-04" db="EMBL/GenBank/DDBJ databases">
        <authorList>
            <consortium name="DOE Joint Genome Institute"/>
            <person name="Mondo S."/>
            <person name="Kjaerbolling I."/>
            <person name="Vesth T."/>
            <person name="Frisvad J.C."/>
            <person name="Nybo J.L."/>
            <person name="Theobald S."/>
            <person name="Kildgaard S."/>
            <person name="Isbrandt T."/>
            <person name="Kuo A."/>
            <person name="Sato A."/>
            <person name="Lyhne E.K."/>
            <person name="Kogle M.E."/>
            <person name="Wiebenga A."/>
            <person name="Kun R.S."/>
            <person name="Lubbers R.J."/>
            <person name="Makela M.R."/>
            <person name="Barry K."/>
            <person name="Chovatia M."/>
            <person name="Clum A."/>
            <person name="Daum C."/>
            <person name="Haridas S."/>
            <person name="He G."/>
            <person name="LaButti K."/>
            <person name="Lipzen A."/>
            <person name="Riley R."/>
            <person name="Salamov A."/>
            <person name="Simmons B.A."/>
            <person name="Magnuson J.K."/>
            <person name="Henrissat B."/>
            <person name="Mortensen U.H."/>
            <person name="Larsen T.O."/>
            <person name="Devries R.P."/>
            <person name="Grigoriev I.V."/>
            <person name="Machida M."/>
            <person name="Baker S.E."/>
            <person name="Andersen M.R."/>
            <person name="Cantor M.N."/>
            <person name="Hua S.X."/>
        </authorList>
    </citation>
    <scope>NUCLEOTIDE SEQUENCE [LARGE SCALE GENOMIC DNA]</scope>
    <source>
        <strain evidence="4 5">CBS 117616</strain>
    </source>
</reference>
<dbReference type="Pfam" id="PF00266">
    <property type="entry name" value="Aminotran_5"/>
    <property type="match status" value="1"/>
</dbReference>
<dbReference type="Gene3D" id="3.30.300.30">
    <property type="match status" value="1"/>
</dbReference>
<dbReference type="InterPro" id="IPR015422">
    <property type="entry name" value="PyrdxlP-dep_Trfase_small"/>
</dbReference>
<organism evidence="4 5">
    <name type="scientific">Aspergillus pseudocaelatus</name>
    <dbReference type="NCBI Taxonomy" id="1825620"/>
    <lineage>
        <taxon>Eukaryota</taxon>
        <taxon>Fungi</taxon>
        <taxon>Dikarya</taxon>
        <taxon>Ascomycota</taxon>
        <taxon>Pezizomycotina</taxon>
        <taxon>Eurotiomycetes</taxon>
        <taxon>Eurotiomycetidae</taxon>
        <taxon>Eurotiales</taxon>
        <taxon>Aspergillaceae</taxon>
        <taxon>Aspergillus</taxon>
        <taxon>Aspergillus subgen. Circumdati</taxon>
    </lineage>
</organism>
<dbReference type="Gene3D" id="3.90.1150.10">
    <property type="entry name" value="Aspartate Aminotransferase, domain 1"/>
    <property type="match status" value="1"/>
</dbReference>
<dbReference type="NCBIfam" id="TIGR01746">
    <property type="entry name" value="Thioester-redct"/>
    <property type="match status" value="1"/>
</dbReference>
<dbReference type="Pfam" id="PF00501">
    <property type="entry name" value="AMP-binding"/>
    <property type="match status" value="1"/>
</dbReference>
<dbReference type="InterPro" id="IPR009081">
    <property type="entry name" value="PP-bd_ACP"/>
</dbReference>
<name>A0ABQ6WQ95_9EURO</name>
<dbReference type="InterPro" id="IPR010071">
    <property type="entry name" value="AA_adenyl_dom"/>
</dbReference>
<keyword evidence="1" id="KW-0596">Phosphopantetheine</keyword>
<dbReference type="InterPro" id="IPR036736">
    <property type="entry name" value="ACP-like_sf"/>
</dbReference>
<dbReference type="NCBIfam" id="TIGR01733">
    <property type="entry name" value="AA-adenyl-dom"/>
    <property type="match status" value="1"/>
</dbReference>
<dbReference type="SUPFAM" id="SSF56801">
    <property type="entry name" value="Acetyl-CoA synthetase-like"/>
    <property type="match status" value="1"/>
</dbReference>
<sequence length="1677" mass="183823">MVIYNPDYNGEVDDEVENAFSDIKNTGPPDVSSSISTSSLSIPSTHLPVLTSRSKLNARPGLAKSLPYGSLNTTRSAHETHEALTRTWAILLHQYAVSDTVAFAVIDRATGAKLVVSRWSNTGPQLQSVPFISSQHGNRVNTALDFNNTYHASNADESGFSYLLHWSKEGGGDLRLYTVQRSVPPKFASALWATLLEIHTQVRTADPGMSQRRIPISKADQRAIASFIPVPLFEERQSLHGLFLKSARATPHAPAVHGWDGQFTYAELDRLSSIVASQLLRRGISRGKPVPFIFEKSVWMVVAILGILKAGAAVVSIDPAQPPSRAREILRETRATIVLTSTTQASNSSFLNLVEIIPISSDTVRTDTGPGFEDSFLPTVHSQDPAVIIFTSGSTGKPKGIVIQHGAVATRMVAEGRAFQYHGARTLQFAASTWDIFMTDIFTTLTFNGCVCIPSEEDRRFNLVKFCTEFEVSLALITPTLANLLNPVSFPTLRTLIFGGEALREEVVAKWESANRVTLYQGYGPAETGPCVAAGLAERPEILGYALDNSVCVLVNPQDPTQLVPLGAVGELVVGGPSLLREYLNDTTKTKDAIIDNPPWAYDLTTPVRRFYRTGDLLRYSIDTLDGRFEFVGRIDDQVKYHGQRVELREIEYHLGILPGVDGCLVTLVKEGYFKDRLVAVVQQGEASGSLGVGQPLSVRPNSTLTLAVVREFLASRLPEFMIPNELLVVDALPHNSSMKLDRSLVAKWLSGLQSSPSSHTTAAQEIETGGLELRADESTAQVIAREYADIVAGGIIARRQEYEGRDFNLQDGGIDSIQIMSLSMRLTGLFGFQVPMKDLLSSRATVRAIADVIDANMAIRNRNGGAGPARNVQIPLRSSVSGPALQSLEVNASRVFLTGATGFLGIEILRQLLALSTTHVYALVRASSEAQAEDRLIQKAIAAGWWQSSYRPRLHVWQGDLTQPQLGLNSSRWQMIQGETSPSIDVIIHNGAKVHYSQDYEVLKKTNVSPTVELLKAVHGRYEPLHSFVFVSGGTQLGFDEGSDERNASKALRGSGYSRSKAVAEQVVRRFANQQSAKARHVRIVKPGFIIGDAERGVASQSDFIWRLVAASVEIGFYIEEEADGWLFVSDITRVAGLILRSAFEDQLPSVAKVLDGLRFKALWALLRDQFGFDLQPLARSQWLLRVQQSVSEKMEKHPLFPLLYLLEASDDPVGVIDGAPPSPSAGVLAAIEANITHLIRAGFLSRPNAVWTPTSSQDSTVEPVADAIDVQSLRKEFPALHQGVVPFNNAAGTVLHHEAAEATHRYMTSFPYELGRNDPASAAKTQRMDEKFTELAAFINAEPDEIAFGQSTTFLLRSLGQALKPLLNADCEIIVSNLCHEASAAAWIALAKDLNIAIKWWAPPASDGDDPVLSLSTLKPLLTPKTRIVACNHVSNVVGTIHPIRQVADLVHAIPGAIFVVDGVAFAPHRPIDVKALDVDFYCFSWYKLFGPHVAQLYGRRATQKRALTGIAHFFLGSMPGLDWRLRLGANSFELEEGLVHITRYIHKVGWDNIIAQETVLQEVFLSYLRSRPDTFRIFGQKSSDPGKRVPVITFQVLRVSPTAVADAINQKGRFRVVSGNCWAPRPTHDVLGCGEEGLIRVSFVHYNTVDEAREFCEQIDEVLRGLRGEGESSN</sequence>
<dbReference type="SUPFAM" id="SSF51735">
    <property type="entry name" value="NAD(P)-binding Rossmann-fold domains"/>
    <property type="match status" value="1"/>
</dbReference>
<dbReference type="InterPro" id="IPR013120">
    <property type="entry name" value="FAR_NAD-bd"/>
</dbReference>
<dbReference type="InterPro" id="IPR000873">
    <property type="entry name" value="AMP-dep_synth/lig_dom"/>
</dbReference>
<dbReference type="InterPro" id="IPR015421">
    <property type="entry name" value="PyrdxlP-dep_Trfase_major"/>
</dbReference>
<dbReference type="PANTHER" id="PTHR44845">
    <property type="entry name" value="CARRIER DOMAIN-CONTAINING PROTEIN"/>
    <property type="match status" value="1"/>
</dbReference>
<dbReference type="InterPro" id="IPR036291">
    <property type="entry name" value="NAD(P)-bd_dom_sf"/>
</dbReference>
<dbReference type="PANTHER" id="PTHR44845:SF4">
    <property type="entry name" value="NONRIBOSOMAL PEPTIDE SYNTHASE INPA"/>
    <property type="match status" value="1"/>
</dbReference>
<dbReference type="SUPFAM" id="SSF47336">
    <property type="entry name" value="ACP-like"/>
    <property type="match status" value="1"/>
</dbReference>
<dbReference type="EMBL" id="ML735718">
    <property type="protein sequence ID" value="KAE8419284.1"/>
    <property type="molecule type" value="Genomic_DNA"/>
</dbReference>
<dbReference type="Pfam" id="PF07993">
    <property type="entry name" value="NAD_binding_4"/>
    <property type="match status" value="1"/>
</dbReference>
<dbReference type="Proteomes" id="UP000325395">
    <property type="component" value="Unassembled WGS sequence"/>
</dbReference>
<dbReference type="InterPro" id="IPR045851">
    <property type="entry name" value="AMP-bd_C_sf"/>
</dbReference>
<evidence type="ECO:0000256" key="2">
    <source>
        <dbReference type="ARBA" id="ARBA00022553"/>
    </source>
</evidence>
<dbReference type="SUPFAM" id="SSF53383">
    <property type="entry name" value="PLP-dependent transferases"/>
    <property type="match status" value="1"/>
</dbReference>